<reference evidence="2" key="1">
    <citation type="journal article" date="2016" name="Genome Biol. Evol.">
        <title>Evolution of chromosomal Clostridium botulinum type E neurotoxin gene clusters: evidence provided by their rare plasmid borne counterparts.</title>
        <authorList>
            <person name="Carter A.T."/>
            <person name="Austin J.W."/>
            <person name="Weedmark K.A."/>
            <person name="Peck M.W."/>
        </authorList>
    </citation>
    <scope>NUCLEOTIDE SEQUENCE</scope>
    <source>
        <strain evidence="2">IFR 12/29</strain>
        <plasmid evidence="2">p12/29</plasmid>
    </source>
</reference>
<proteinExistence type="predicted"/>
<dbReference type="SMART" id="SM00530">
    <property type="entry name" value="HTH_XRE"/>
    <property type="match status" value="1"/>
</dbReference>
<geneLocation type="plasmid" evidence="2">
    <name>p12/29</name>
</geneLocation>
<protein>
    <submittedName>
        <fullName evidence="2">Helix-turn-helix XRE-family HipB-like protein</fullName>
    </submittedName>
    <submittedName>
        <fullName evidence="3">Helix-turn-helix transcriptional regulator</fullName>
    </submittedName>
</protein>
<keyword evidence="2" id="KW-0614">Plasmid</keyword>
<dbReference type="EMBL" id="SWVK01000039">
    <property type="protein sequence ID" value="NFN36884.1"/>
    <property type="molecule type" value="Genomic_DNA"/>
</dbReference>
<dbReference type="InterPro" id="IPR010982">
    <property type="entry name" value="Lambda_DNA-bd_dom_sf"/>
</dbReference>
<dbReference type="Pfam" id="PF01381">
    <property type="entry name" value="HTH_3"/>
    <property type="match status" value="1"/>
</dbReference>
<dbReference type="InterPro" id="IPR001387">
    <property type="entry name" value="Cro/C1-type_HTH"/>
</dbReference>
<organism evidence="2">
    <name type="scientific">Clostridium botulinum</name>
    <dbReference type="NCBI Taxonomy" id="1491"/>
    <lineage>
        <taxon>Bacteria</taxon>
        <taxon>Bacillati</taxon>
        <taxon>Bacillota</taxon>
        <taxon>Clostridia</taxon>
        <taxon>Eubacteriales</taxon>
        <taxon>Clostridiaceae</taxon>
        <taxon>Clostridium</taxon>
    </lineage>
</organism>
<dbReference type="Proteomes" id="UP000473681">
    <property type="component" value="Unassembled WGS sequence"/>
</dbReference>
<dbReference type="CDD" id="cd00093">
    <property type="entry name" value="HTH_XRE"/>
    <property type="match status" value="1"/>
</dbReference>
<dbReference type="EMBL" id="KT897275">
    <property type="protein sequence ID" value="ALT05266.1"/>
    <property type="molecule type" value="Genomic_DNA"/>
</dbReference>
<name>A0A126JHV5_CLOBO</name>
<sequence length="251" mass="29784">MNSNCPNCDGLLIQGFDSEGLLIYKCTTCNYIVYPNDIENLRNHNNYNWRQNVFDKTKENIITNKDQFIIVSYLKTIRERRKISQKEIAEIFGFTEQRYGNVERHYNAPSIVLISQFAYVLNVSIGELYKPVRVSKEIYDDMKYLMIQKSELVQDENLKIADIELKNAEKELHAISDMLETKCKLEDIKLEPEYKSAHKNYIKKKHLYDKLFSSTSVFLKQGEVVENTYWEKYLKMKNEKDILNFIEEQKI</sequence>
<accession>A0A126JHV5</accession>
<dbReference type="PROSITE" id="PS50943">
    <property type="entry name" value="HTH_CROC1"/>
    <property type="match status" value="1"/>
</dbReference>
<feature type="domain" description="HTH cro/C1-type" evidence="1">
    <location>
        <begin position="74"/>
        <end position="128"/>
    </location>
</feature>
<evidence type="ECO:0000313" key="3">
    <source>
        <dbReference type="EMBL" id="NFN36884.1"/>
    </source>
</evidence>
<evidence type="ECO:0000259" key="1">
    <source>
        <dbReference type="PROSITE" id="PS50943"/>
    </source>
</evidence>
<dbReference type="RefSeq" id="WP_017826573.1">
    <property type="nucleotide sequence ID" value="NZ_KT897275.1"/>
</dbReference>
<dbReference type="Gene3D" id="1.10.260.40">
    <property type="entry name" value="lambda repressor-like DNA-binding domains"/>
    <property type="match status" value="1"/>
</dbReference>
<dbReference type="GO" id="GO:0003677">
    <property type="term" value="F:DNA binding"/>
    <property type="evidence" value="ECO:0007669"/>
    <property type="project" value="InterPro"/>
</dbReference>
<dbReference type="SUPFAM" id="SSF47413">
    <property type="entry name" value="lambda repressor-like DNA-binding domains"/>
    <property type="match status" value="1"/>
</dbReference>
<reference evidence="3 4" key="2">
    <citation type="submission" date="2019-04" db="EMBL/GenBank/DDBJ databases">
        <title>Genome sequencing of Clostridium botulinum Groups I-IV and Clostridium butyricum.</title>
        <authorList>
            <person name="Brunt J."/>
            <person name="Van Vliet A.H.M."/>
            <person name="Stringer S.C."/>
            <person name="Carter A.T."/>
            <person name="Peck M.W."/>
        </authorList>
    </citation>
    <scope>NUCLEOTIDE SEQUENCE [LARGE SCALE GENOMIC DNA]</scope>
    <source>
        <strain evidence="3 4">CB-K-33E</strain>
    </source>
</reference>
<gene>
    <name evidence="3" type="ORF">FDB51_17600</name>
</gene>
<dbReference type="AlphaFoldDB" id="A0A126JHV5"/>
<evidence type="ECO:0000313" key="4">
    <source>
        <dbReference type="Proteomes" id="UP000473681"/>
    </source>
</evidence>
<evidence type="ECO:0000313" key="2">
    <source>
        <dbReference type="EMBL" id="ALT05266.1"/>
    </source>
</evidence>